<evidence type="ECO:0000259" key="1">
    <source>
        <dbReference type="PROSITE" id="PS50994"/>
    </source>
</evidence>
<dbReference type="PANTHER" id="PTHR47515:SF2">
    <property type="entry name" value="INTEGRASE CORE DOMAIN PROTEIN"/>
    <property type="match status" value="1"/>
</dbReference>
<dbReference type="SUPFAM" id="SSF46689">
    <property type="entry name" value="Homeodomain-like"/>
    <property type="match status" value="1"/>
</dbReference>
<dbReference type="EMBL" id="MGKU01000015">
    <property type="protein sequence ID" value="OGN32581.1"/>
    <property type="molecule type" value="Genomic_DNA"/>
</dbReference>
<accession>A0A1F8H4T4</accession>
<dbReference type="PANTHER" id="PTHR47515">
    <property type="entry name" value="LOW CALCIUM RESPONSE LOCUS PROTEIN T"/>
    <property type="match status" value="1"/>
</dbReference>
<dbReference type="InterPro" id="IPR012337">
    <property type="entry name" value="RNaseH-like_sf"/>
</dbReference>
<dbReference type="InterPro" id="IPR036397">
    <property type="entry name" value="RNaseH_sf"/>
</dbReference>
<dbReference type="GO" id="GO:0015074">
    <property type="term" value="P:DNA integration"/>
    <property type="evidence" value="ECO:0007669"/>
    <property type="project" value="InterPro"/>
</dbReference>
<dbReference type="GO" id="GO:0003676">
    <property type="term" value="F:nucleic acid binding"/>
    <property type="evidence" value="ECO:0007669"/>
    <property type="project" value="InterPro"/>
</dbReference>
<reference evidence="2 3" key="1">
    <citation type="journal article" date="2016" name="Nat. Commun.">
        <title>Thousands of microbial genomes shed light on interconnected biogeochemical processes in an aquifer system.</title>
        <authorList>
            <person name="Anantharaman K."/>
            <person name="Brown C.T."/>
            <person name="Hug L.A."/>
            <person name="Sharon I."/>
            <person name="Castelle C.J."/>
            <person name="Probst A.J."/>
            <person name="Thomas B.C."/>
            <person name="Singh A."/>
            <person name="Wilkins M.J."/>
            <person name="Karaoz U."/>
            <person name="Brodie E.L."/>
            <person name="Williams K.H."/>
            <person name="Hubbard S.S."/>
            <person name="Banfield J.F."/>
        </authorList>
    </citation>
    <scope>NUCLEOTIDE SEQUENCE [LARGE SCALE GENOMIC DNA]</scope>
</reference>
<feature type="domain" description="Integrase catalytic" evidence="1">
    <location>
        <begin position="151"/>
        <end position="320"/>
    </location>
</feature>
<dbReference type="InterPro" id="IPR009057">
    <property type="entry name" value="Homeodomain-like_sf"/>
</dbReference>
<dbReference type="Pfam" id="PF13565">
    <property type="entry name" value="HTH_32"/>
    <property type="match status" value="1"/>
</dbReference>
<organism evidence="2 3">
    <name type="scientific">Candidatus Yanofskybacteria bacterium RIFCSPLOWO2_02_FULL_45_10</name>
    <dbReference type="NCBI Taxonomy" id="1802706"/>
    <lineage>
        <taxon>Bacteria</taxon>
        <taxon>Candidatus Yanofskyibacteriota</taxon>
    </lineage>
</organism>
<dbReference type="SUPFAM" id="SSF53098">
    <property type="entry name" value="Ribonuclease H-like"/>
    <property type="match status" value="1"/>
</dbReference>
<evidence type="ECO:0000313" key="2">
    <source>
        <dbReference type="EMBL" id="OGN32581.1"/>
    </source>
</evidence>
<dbReference type="Proteomes" id="UP000177494">
    <property type="component" value="Unassembled WGS sequence"/>
</dbReference>
<sequence>MTVYGSILPGAVSIARLASRTMGLTAKAKRRLRLLDWHRSHGQNVSLTARHFGIQRRMLREWIKRFKLLGAIGLNDRSCRPAHIRQSTTSREIESAIVNTRRKYPVWSKYKIQAYLGLSISPSTVGRILKRKGLISIKASKQRRQAALHPKKRYPRDIVIKQAGALIQIDTKVIIGLGGRRLYQWTAIDVLTKQRVLWASVRLSSRKGRQFLEICQREFPFPILAVQTDNGHEFLGEFRAYLASLGIPHYFIEPRSPKQNSYVERSHRTDDDEFYSQGNSYYSLANLLPRLKHWQNEYNTIRPHQSLNYLTPQAYYEQSILNPKQAKSQIYLQT</sequence>
<evidence type="ECO:0000313" key="3">
    <source>
        <dbReference type="Proteomes" id="UP000177494"/>
    </source>
</evidence>
<protein>
    <recommendedName>
        <fullName evidence="1">Integrase catalytic domain-containing protein</fullName>
    </recommendedName>
</protein>
<dbReference type="Gene3D" id="3.30.420.10">
    <property type="entry name" value="Ribonuclease H-like superfamily/Ribonuclease H"/>
    <property type="match status" value="1"/>
</dbReference>
<dbReference type="InterPro" id="IPR001584">
    <property type="entry name" value="Integrase_cat-core"/>
</dbReference>
<comment type="caution">
    <text evidence="2">The sequence shown here is derived from an EMBL/GenBank/DDBJ whole genome shotgun (WGS) entry which is preliminary data.</text>
</comment>
<gene>
    <name evidence="2" type="ORF">A3I32_03245</name>
</gene>
<dbReference type="Pfam" id="PF13683">
    <property type="entry name" value="rve_3"/>
    <property type="match status" value="1"/>
</dbReference>
<dbReference type="PROSITE" id="PS50994">
    <property type="entry name" value="INTEGRASE"/>
    <property type="match status" value="1"/>
</dbReference>
<dbReference type="AlphaFoldDB" id="A0A1F8H4T4"/>
<name>A0A1F8H4T4_9BACT</name>
<proteinExistence type="predicted"/>